<evidence type="ECO:0000313" key="1">
    <source>
        <dbReference type="EMBL" id="WHX11853.1"/>
    </source>
</evidence>
<dbReference type="AlphaFoldDB" id="A0AA95HPQ9"/>
<dbReference type="InterPro" id="IPR025631">
    <property type="entry name" value="Porin_10"/>
</dbReference>
<organism evidence="1 2">
    <name type="scientific">Phocaeicola dorei</name>
    <dbReference type="NCBI Taxonomy" id="357276"/>
    <lineage>
        <taxon>Bacteria</taxon>
        <taxon>Pseudomonadati</taxon>
        <taxon>Bacteroidota</taxon>
        <taxon>Bacteroidia</taxon>
        <taxon>Bacteroidales</taxon>
        <taxon>Bacteroidaceae</taxon>
        <taxon>Phocaeicola</taxon>
    </lineage>
</organism>
<dbReference type="EMBL" id="CP126056">
    <property type="protein sequence ID" value="WHX11853.1"/>
    <property type="molecule type" value="Genomic_DNA"/>
</dbReference>
<protein>
    <submittedName>
        <fullName evidence="1">Uncharacterized protein</fullName>
    </submittedName>
</protein>
<sequence>MFFDRRDPSQYFFTDPYDFCVQRPEDVIFTNTLSPFTNLTYYKGGGSRDGEERFKSYFAINANKRLGFGFYIDYLYGRGFIKISPQPSSTVACSPATGEINMTCISYSTTIT</sequence>
<reference evidence="1" key="1">
    <citation type="journal article" date="2023" name="Nat. Commun.">
        <title>Identification of a novel Human Milk Oligosaccharides utilization cluster in the infant gut commensal Bacteroides dorei.</title>
        <authorList>
            <person name="Kijner S."/>
            <person name="Ennis D."/>
            <person name="Shmorak S."/>
            <person name="Florentin A."/>
            <person name="Yassour M."/>
        </authorList>
    </citation>
    <scope>NUCLEOTIDE SEQUENCE</scope>
    <source>
        <strain evidence="1">2</strain>
    </source>
</reference>
<proteinExistence type="predicted"/>
<accession>A0AA95HPQ9</accession>
<name>A0AA95HPQ9_9BACT</name>
<gene>
    <name evidence="1" type="ORF">QNN11_08410</name>
</gene>
<evidence type="ECO:0000313" key="2">
    <source>
        <dbReference type="Proteomes" id="UP001177934"/>
    </source>
</evidence>
<dbReference type="Proteomes" id="UP001177934">
    <property type="component" value="Chromosome"/>
</dbReference>
<dbReference type="Pfam" id="PF14121">
    <property type="entry name" value="Porin_10"/>
    <property type="match status" value="1"/>
</dbReference>